<feature type="binding site" evidence="7">
    <location>
        <position position="379"/>
    </location>
    <ligand>
        <name>deamido-NAD(+)</name>
        <dbReference type="ChEBI" id="CHEBI:58437"/>
        <note>ligand shared between two neighboring subunits</note>
    </ligand>
</feature>
<dbReference type="Pfam" id="PF02540">
    <property type="entry name" value="NAD_synthase"/>
    <property type="match status" value="1"/>
</dbReference>
<proteinExistence type="inferred from homology"/>
<evidence type="ECO:0000256" key="7">
    <source>
        <dbReference type="HAMAP-Rule" id="MF_02090"/>
    </source>
</evidence>
<comment type="catalytic activity">
    <reaction evidence="7 8">
        <text>deamido-NAD(+) + L-glutamine + ATP + H2O = L-glutamate + AMP + diphosphate + NAD(+) + H(+)</text>
        <dbReference type="Rhea" id="RHEA:24384"/>
        <dbReference type="ChEBI" id="CHEBI:15377"/>
        <dbReference type="ChEBI" id="CHEBI:15378"/>
        <dbReference type="ChEBI" id="CHEBI:29985"/>
        <dbReference type="ChEBI" id="CHEBI:30616"/>
        <dbReference type="ChEBI" id="CHEBI:33019"/>
        <dbReference type="ChEBI" id="CHEBI:57540"/>
        <dbReference type="ChEBI" id="CHEBI:58359"/>
        <dbReference type="ChEBI" id="CHEBI:58437"/>
        <dbReference type="ChEBI" id="CHEBI:456215"/>
        <dbReference type="EC" id="6.3.5.1"/>
    </reaction>
</comment>
<dbReference type="InterPro" id="IPR036526">
    <property type="entry name" value="C-N_Hydrolase_sf"/>
</dbReference>
<comment type="pathway">
    <text evidence="1 7 8">Cofactor biosynthesis; NAD(+) biosynthesis; NAD(+) from deamido-NAD(+) (L-Gln route): step 1/1.</text>
</comment>
<dbReference type="Gene3D" id="3.40.50.620">
    <property type="entry name" value="HUPs"/>
    <property type="match status" value="1"/>
</dbReference>
<dbReference type="Proteomes" id="UP000032721">
    <property type="component" value="Chromosome"/>
</dbReference>
<evidence type="ECO:0000313" key="11">
    <source>
        <dbReference type="EMBL" id="CDG18494.1"/>
    </source>
</evidence>
<dbReference type="PANTHER" id="PTHR23090">
    <property type="entry name" value="NH 3 /GLUTAMINE-DEPENDENT NAD + SYNTHETASE"/>
    <property type="match status" value="1"/>
</dbReference>
<evidence type="ECO:0000256" key="3">
    <source>
        <dbReference type="ARBA" id="ARBA00022598"/>
    </source>
</evidence>
<feature type="binding site" evidence="7">
    <location>
        <position position="518"/>
    </location>
    <ligand>
        <name>deamido-NAD(+)</name>
        <dbReference type="ChEBI" id="CHEBI:58437"/>
        <note>ligand shared between two neighboring subunits</note>
    </ligand>
</feature>
<evidence type="ECO:0000256" key="4">
    <source>
        <dbReference type="ARBA" id="ARBA00022741"/>
    </source>
</evidence>
<evidence type="ECO:0000256" key="5">
    <source>
        <dbReference type="ARBA" id="ARBA00022840"/>
    </source>
</evidence>
<dbReference type="GO" id="GO:0004359">
    <property type="term" value="F:glutaminase activity"/>
    <property type="evidence" value="ECO:0007669"/>
    <property type="project" value="InterPro"/>
</dbReference>
<evidence type="ECO:0000256" key="8">
    <source>
        <dbReference type="PIRNR" id="PIRNR006630"/>
    </source>
</evidence>
<keyword evidence="4 7" id="KW-0547">Nucleotide-binding</keyword>
<keyword evidence="6 7" id="KW-0520">NAD</keyword>
<dbReference type="EC" id="6.3.5.1" evidence="7 8"/>
<dbReference type="GO" id="GO:0009435">
    <property type="term" value="P:NAD+ biosynthetic process"/>
    <property type="evidence" value="ECO:0007669"/>
    <property type="project" value="UniProtKB-UniRule"/>
</dbReference>
<dbReference type="SUPFAM" id="SSF52402">
    <property type="entry name" value="Adenine nucleotide alpha hydrolases-like"/>
    <property type="match status" value="1"/>
</dbReference>
<protein>
    <recommendedName>
        <fullName evidence="7 8">Glutamine-dependent NAD(+) synthetase</fullName>
        <ecNumber evidence="7 8">6.3.5.1</ecNumber>
    </recommendedName>
    <alternativeName>
        <fullName evidence="7 8">NAD(+) synthase [glutamine-hydrolyzing]</fullName>
    </alternativeName>
</protein>
<dbReference type="PIRSF" id="PIRSF006630">
    <property type="entry name" value="NADS_GAT"/>
    <property type="match status" value="1"/>
</dbReference>
<keyword evidence="3 7" id="KW-0436">Ligase</keyword>
<feature type="binding site" evidence="7">
    <location>
        <position position="184"/>
    </location>
    <ligand>
        <name>L-glutamine</name>
        <dbReference type="ChEBI" id="CHEBI:58359"/>
    </ligand>
</feature>
<dbReference type="AlphaFoldDB" id="A0A068QUN0"/>
<dbReference type="NCBIfam" id="TIGR00552">
    <property type="entry name" value="nadE"/>
    <property type="match status" value="1"/>
</dbReference>
<evidence type="ECO:0000259" key="10">
    <source>
        <dbReference type="PROSITE" id="PS50263"/>
    </source>
</evidence>
<accession>A0A068QUN0</accession>
<dbReference type="UniPathway" id="UPA00253">
    <property type="reaction ID" value="UER00334"/>
</dbReference>
<dbReference type="InterPro" id="IPR014729">
    <property type="entry name" value="Rossmann-like_a/b/a_fold"/>
</dbReference>
<comment type="caution">
    <text evidence="7">Lacks conserved residue(s) required for the propagation of feature annotation.</text>
</comment>
<dbReference type="HAMAP" id="MF_02090">
    <property type="entry name" value="NadE_glutamine_dep"/>
    <property type="match status" value="1"/>
</dbReference>
<dbReference type="EMBL" id="FO704550">
    <property type="protein sequence ID" value="CDG18494.1"/>
    <property type="molecule type" value="Genomic_DNA"/>
</dbReference>
<dbReference type="PANTHER" id="PTHR23090:SF9">
    <property type="entry name" value="GLUTAMINE-DEPENDENT NAD(+) SYNTHETASE"/>
    <property type="match status" value="1"/>
</dbReference>
<evidence type="ECO:0000256" key="1">
    <source>
        <dbReference type="ARBA" id="ARBA00005188"/>
    </source>
</evidence>
<dbReference type="Gene3D" id="3.60.110.10">
    <property type="entry name" value="Carbon-nitrogen hydrolase"/>
    <property type="match status" value="1"/>
</dbReference>
<dbReference type="NCBIfam" id="NF010588">
    <property type="entry name" value="PRK13981.1"/>
    <property type="match status" value="1"/>
</dbReference>
<feature type="active site" description="Proton acceptor; for glutaminase activity" evidence="7">
    <location>
        <position position="55"/>
    </location>
</feature>
<feature type="binding site" evidence="7">
    <location>
        <begin position="296"/>
        <end position="303"/>
    </location>
    <ligand>
        <name>ATP</name>
        <dbReference type="ChEBI" id="CHEBI:30616"/>
    </ligand>
</feature>
<dbReference type="InterPro" id="IPR014445">
    <property type="entry name" value="Gln-dep_NAD_synthase"/>
</dbReference>
<evidence type="ECO:0000256" key="9">
    <source>
        <dbReference type="RuleBase" id="RU003811"/>
    </source>
</evidence>
<dbReference type="InterPro" id="IPR003010">
    <property type="entry name" value="C-N_Hydrolase"/>
</dbReference>
<feature type="binding site" evidence="7">
    <location>
        <position position="128"/>
    </location>
    <ligand>
        <name>L-glutamine</name>
        <dbReference type="ChEBI" id="CHEBI:58359"/>
    </ligand>
</feature>
<feature type="domain" description="CN hydrolase" evidence="10">
    <location>
        <begin position="15"/>
        <end position="265"/>
    </location>
</feature>
<feature type="binding site" evidence="7">
    <location>
        <position position="408"/>
    </location>
    <ligand>
        <name>deamido-NAD(+)</name>
        <dbReference type="ChEBI" id="CHEBI:58437"/>
        <note>ligand shared between two neighboring subunits</note>
    </ligand>
</feature>
<comment type="function">
    <text evidence="7">Catalyzes the ATP-dependent amidation of deamido-NAD to form NAD. Uses L-glutamine as a nitrogen source.</text>
</comment>
<comment type="similarity">
    <text evidence="2 7 8">In the C-terminal section; belongs to the NAD synthetase family.</text>
</comment>
<dbReference type="CDD" id="cd00553">
    <property type="entry name" value="NAD_synthase"/>
    <property type="match status" value="1"/>
</dbReference>
<name>A0A068QUN0_9GAMM</name>
<feature type="active site" description="For glutaminase activity" evidence="7">
    <location>
        <position position="122"/>
    </location>
</feature>
<keyword evidence="5 7" id="KW-0067">ATP-binding</keyword>
<dbReference type="KEGG" id="xdo:XDD1_2795"/>
<dbReference type="InterPro" id="IPR022310">
    <property type="entry name" value="NAD/GMP_synthase"/>
</dbReference>
<organism evidence="11 12">
    <name type="scientific">Xenorhabdus doucetiae</name>
    <dbReference type="NCBI Taxonomy" id="351671"/>
    <lineage>
        <taxon>Bacteria</taxon>
        <taxon>Pseudomonadati</taxon>
        <taxon>Pseudomonadota</taxon>
        <taxon>Gammaproteobacteria</taxon>
        <taxon>Enterobacterales</taxon>
        <taxon>Morganellaceae</taxon>
        <taxon>Xenorhabdus</taxon>
    </lineage>
</organism>
<dbReference type="FunFam" id="3.40.50.620:FF:000106">
    <property type="entry name" value="Glutamine-dependent NAD(+) synthetase"/>
    <property type="match status" value="1"/>
</dbReference>
<sequence length="550" mass="61756">MIYGLGEPHFMSRTLNIALAQLNWLVGDIEGNSERMLQTVQEQQAKGADLVMFSELALSGYFPEDLLFRPDLHQRCCEQLTRLQAASSQVGILVGHPWQQDGKLYNALSLFWRGEVVARYFKQLLPNYGVFDEERYFKAGHQSCVIPFKGYQLGLLICEDLWFDAPIDALKQAGAEIILSINASPYNREKPNIRSTLIKSHCQRTRLPIIYLNQVGGQDQLIFDGCSKVFDANGDITHRMAAFEEQVEQCRFNEMNIELMADPIPQLPPLAQIYKALVLSVRDYVQKNGFNGALLGLSGGIDSGLTLAIAVDALGKDHVQAVMMPFRYTSEMSIHDAREQAELLGVEFDVVSIEPMFDAFMAQLEPMFAGTAKDTTEENLQARCRAVILMAMSNKRRRLVLTTSNKSESAVGYSTLYGDMAGGFNALKDVPKTMVFALANYRNTVSPAIPQRVIDRPPSAELAPDQLDQDSLPPYDMLDAILEGYVEKDKSVADLVAEGFDETIVRKVIRLVDINEYKRRQAPIGPRITQRDFGKDRRYPITSGFGRKNW</sequence>
<dbReference type="Pfam" id="PF00795">
    <property type="entry name" value="CN_hydrolase"/>
    <property type="match status" value="1"/>
</dbReference>
<dbReference type="GO" id="GO:0005737">
    <property type="term" value="C:cytoplasm"/>
    <property type="evidence" value="ECO:0007669"/>
    <property type="project" value="InterPro"/>
</dbReference>
<evidence type="ECO:0000256" key="2">
    <source>
        <dbReference type="ARBA" id="ARBA00007145"/>
    </source>
</evidence>
<dbReference type="InterPro" id="IPR003694">
    <property type="entry name" value="NAD_synthase"/>
</dbReference>
<dbReference type="GO" id="GO:0003952">
    <property type="term" value="F:NAD+ synthase (glutamine-hydrolyzing) activity"/>
    <property type="evidence" value="ECO:0007669"/>
    <property type="project" value="UniProtKB-UniRule"/>
</dbReference>
<reference evidence="11 12" key="1">
    <citation type="submission" date="2013-07" db="EMBL/GenBank/DDBJ databases">
        <authorList>
            <person name="Genoscope - CEA"/>
        </authorList>
    </citation>
    <scope>NUCLEOTIDE SEQUENCE [LARGE SCALE GENOMIC DNA]</scope>
    <source>
        <strain evidence="12">FRM16 / DSM 17909</strain>
    </source>
</reference>
<dbReference type="STRING" id="351671.XDD1_2795"/>
<dbReference type="SUPFAM" id="SSF56317">
    <property type="entry name" value="Carbon-nitrogen hydrolase"/>
    <property type="match status" value="1"/>
</dbReference>
<evidence type="ECO:0000256" key="6">
    <source>
        <dbReference type="ARBA" id="ARBA00023027"/>
    </source>
</evidence>
<dbReference type="GO" id="GO:0008795">
    <property type="term" value="F:NAD+ synthase activity"/>
    <property type="evidence" value="ECO:0007669"/>
    <property type="project" value="UniProtKB-UniRule"/>
</dbReference>
<dbReference type="HOGENOM" id="CLU_022313_2_0_6"/>
<evidence type="ECO:0000313" key="12">
    <source>
        <dbReference type="Proteomes" id="UP000032721"/>
    </source>
</evidence>
<comment type="similarity">
    <text evidence="9">Belongs to the NAD synthetase family.</text>
</comment>
<dbReference type="PROSITE" id="PS50263">
    <property type="entry name" value="CN_HYDROLASE"/>
    <property type="match status" value="1"/>
</dbReference>
<feature type="active site" description="Nucleophile; for glutaminase activity" evidence="7">
    <location>
        <position position="158"/>
    </location>
</feature>
<gene>
    <name evidence="7 11" type="primary">nadE</name>
    <name evidence="11" type="ORF">XDD1_2795</name>
</gene>
<feature type="binding site" evidence="7">
    <location>
        <position position="190"/>
    </location>
    <ligand>
        <name>L-glutamine</name>
        <dbReference type="ChEBI" id="CHEBI:58359"/>
    </ligand>
</feature>
<feature type="binding site" evidence="7">
    <location>
        <position position="403"/>
    </location>
    <ligand>
        <name>ATP</name>
        <dbReference type="ChEBI" id="CHEBI:30616"/>
    </ligand>
</feature>
<dbReference type="CDD" id="cd07570">
    <property type="entry name" value="GAT_Gln-NAD-synth"/>
    <property type="match status" value="1"/>
</dbReference>
<dbReference type="GO" id="GO:0005524">
    <property type="term" value="F:ATP binding"/>
    <property type="evidence" value="ECO:0007669"/>
    <property type="project" value="UniProtKB-UniRule"/>
</dbReference>